<dbReference type="KEGG" id="tli:Tlie_0464"/>
<reference evidence="1 2" key="2">
    <citation type="journal article" date="2012" name="Stand. Genomic Sci.">
        <title>Genome sequence of the moderately thermophilic, amino-acid-degrading and sulfur-reducing bacterium Thermovirga lienii type strain (Cas60314(T)).</title>
        <authorList>
            <person name="Goker M."/>
            <person name="Saunders E."/>
            <person name="Lapidus A."/>
            <person name="Nolan M."/>
            <person name="Lucas S."/>
            <person name="Hammon N."/>
            <person name="Deshpande S."/>
            <person name="Cheng J.F."/>
            <person name="Han C."/>
            <person name="Tapia R."/>
            <person name="Goodwin L.A."/>
            <person name="Pitluck S."/>
            <person name="Liolios K."/>
            <person name="Mavromatis K."/>
            <person name="Pagani I."/>
            <person name="Ivanova N."/>
            <person name="Mikhailova N."/>
            <person name="Pati A."/>
            <person name="Chen A."/>
            <person name="Palaniappan K."/>
            <person name="Land M."/>
            <person name="Chang Y.J."/>
            <person name="Jeffries C.D."/>
            <person name="Brambilla E.M."/>
            <person name="Rohde M."/>
            <person name="Spring S."/>
            <person name="Detter J.C."/>
            <person name="Woyke T."/>
            <person name="Bristow J."/>
            <person name="Eisen J.A."/>
            <person name="Markowitz V."/>
            <person name="Hugenholtz P."/>
            <person name="Kyrpides N.C."/>
            <person name="Klenk H.P."/>
        </authorList>
    </citation>
    <scope>NUCLEOTIDE SEQUENCE [LARGE SCALE GENOMIC DNA]</scope>
    <source>
        <strain evidence="2">ATCC BAA-1197 / DSM 17291 / Cas60314</strain>
    </source>
</reference>
<sequence>MTEKALHDAARAAIELREQLASDKRRLAFFMGAGTSMAVGIPGIEALTTQVKESLDEDQRTHFEQICKELGKNPNVEDVLNRVRLYRELLGDDESKTHKSLTGKAAKELDAAICGAIHQNVSIDPPKGIMPHKIFAQWLYASYAGRGWPIEIFTTNYDLLLEKAMEEVGVPYFDGFVGSVTPFFAPESVEADDTKTYEGVCPPRAWTRLWKMHGSVNWYLREAGRSGKRHVTRLSDVVLPAGEELMIFPSREKYIESRKLPFLAYQDRLRRFLSSGEAVLFIIGYSFSDEHLNEILFQGLRGNSRLAVNVLMYGIEKEREGKKTLVLPEDVVEYAQTYRNMSVYGPDKAVIGGIVREWAPPPRVTEDNVYWFDDENRFTLGDFTVLALYLERFIGISSPSAFQVPAEAETEEIK</sequence>
<protein>
    <submittedName>
        <fullName evidence="1">Uncharacterized protein</fullName>
    </submittedName>
</protein>
<evidence type="ECO:0000313" key="1">
    <source>
        <dbReference type="EMBL" id="AER66199.1"/>
    </source>
</evidence>
<evidence type="ECO:0000313" key="2">
    <source>
        <dbReference type="Proteomes" id="UP000005868"/>
    </source>
</evidence>
<organism evidence="1 2">
    <name type="scientific">Thermovirga lienii (strain ATCC BAA-1197 / DSM 17291 / Cas60314)</name>
    <dbReference type="NCBI Taxonomy" id="580340"/>
    <lineage>
        <taxon>Bacteria</taxon>
        <taxon>Thermotogati</taxon>
        <taxon>Synergistota</taxon>
        <taxon>Synergistia</taxon>
        <taxon>Synergistales</taxon>
        <taxon>Thermovirgaceae</taxon>
        <taxon>Thermovirga</taxon>
    </lineage>
</organism>
<dbReference type="HOGENOM" id="CLU_052948_0_0_0"/>
<accession>G7V7W3</accession>
<dbReference type="Pfam" id="PF13289">
    <property type="entry name" value="SIR2_2"/>
    <property type="match status" value="1"/>
</dbReference>
<dbReference type="AlphaFoldDB" id="G7V7W3"/>
<dbReference type="OrthoDB" id="9808492at2"/>
<reference evidence="2" key="1">
    <citation type="submission" date="2011-10" db="EMBL/GenBank/DDBJ databases">
        <title>The complete genome of chromosome of Thermovirga lienii DSM 17291.</title>
        <authorList>
            <consortium name="US DOE Joint Genome Institute (JGI-PGF)"/>
            <person name="Lucas S."/>
            <person name="Copeland A."/>
            <person name="Lapidus A."/>
            <person name="Glavina del Rio T."/>
            <person name="Dalin E."/>
            <person name="Tice H."/>
            <person name="Bruce D."/>
            <person name="Goodwin L."/>
            <person name="Pitluck S."/>
            <person name="Peters L."/>
            <person name="Mikhailova N."/>
            <person name="Saunders E."/>
            <person name="Kyrpides N."/>
            <person name="Mavromatis K."/>
            <person name="Ivanova N."/>
            <person name="Last F.I."/>
            <person name="Brettin T."/>
            <person name="Detter J.C."/>
            <person name="Han C."/>
            <person name="Larimer F."/>
            <person name="Land M."/>
            <person name="Hauser L."/>
            <person name="Markowitz V."/>
            <person name="Cheng J.-F."/>
            <person name="Hugenholtz P."/>
            <person name="Woyke T."/>
            <person name="Wu D."/>
            <person name="Spring S."/>
            <person name="Schroeder M."/>
            <person name="Brambilla E.-M."/>
            <person name="Klenk H.-P."/>
            <person name="Eisen J.A."/>
        </authorList>
    </citation>
    <scope>NUCLEOTIDE SEQUENCE [LARGE SCALE GENOMIC DNA]</scope>
    <source>
        <strain evidence="2">ATCC BAA-1197 / DSM 17291 / Cas60314</strain>
    </source>
</reference>
<dbReference type="Proteomes" id="UP000005868">
    <property type="component" value="Chromosome"/>
</dbReference>
<dbReference type="eggNOG" id="ENOG502Z924">
    <property type="taxonomic scope" value="Bacteria"/>
</dbReference>
<dbReference type="STRING" id="580340.Tlie_0464"/>
<gene>
    <name evidence="1" type="ordered locus">Tlie_0464</name>
</gene>
<name>G7V7W3_THELD</name>
<proteinExistence type="predicted"/>
<keyword evidence="2" id="KW-1185">Reference proteome</keyword>
<dbReference type="EMBL" id="CP003096">
    <property type="protein sequence ID" value="AER66199.1"/>
    <property type="molecule type" value="Genomic_DNA"/>
</dbReference>